<dbReference type="Proteomes" id="UP000242519">
    <property type="component" value="Unassembled WGS sequence"/>
</dbReference>
<dbReference type="STRING" id="503106.A0A218YW75"/>
<dbReference type="AlphaFoldDB" id="A0A218YW75"/>
<dbReference type="EMBL" id="MZNU01000337">
    <property type="protein sequence ID" value="OWP00031.1"/>
    <property type="molecule type" value="Genomic_DNA"/>
</dbReference>
<dbReference type="InParanoid" id="A0A218YW75"/>
<sequence length="264" mass="26798">MPTLRHFGTGARICVLIILFVLAIVTFREVGRNEPAQTGLGVVKRATITFDMPWNPPPKPEVKAIDPAAGGILEAVSKVAAALLNDGSNVANLAQSLTSSQTPTAATSVVSVVPDNIRIFNSGLDQATGIVGSIVSAATGIVGSFMSGTANAGATSSKTSGSGLFTFGSVNSSQAGATNASLHANLTSALSFNITSASNLTRAAISTAAPSATCSPVPSGTACPAPSTETCTVTETWHSTHYEETATFFNFVAASTITCTETVR</sequence>
<dbReference type="OrthoDB" id="2019572at2759"/>
<organism evidence="2 3">
    <name type="scientific">Diplocarpon coronariae</name>
    <dbReference type="NCBI Taxonomy" id="2795749"/>
    <lineage>
        <taxon>Eukaryota</taxon>
        <taxon>Fungi</taxon>
        <taxon>Dikarya</taxon>
        <taxon>Ascomycota</taxon>
        <taxon>Pezizomycotina</taxon>
        <taxon>Leotiomycetes</taxon>
        <taxon>Helotiales</taxon>
        <taxon>Drepanopezizaceae</taxon>
        <taxon>Diplocarpon</taxon>
    </lineage>
</organism>
<proteinExistence type="predicted"/>
<evidence type="ECO:0000313" key="2">
    <source>
        <dbReference type="EMBL" id="OWP00031.1"/>
    </source>
</evidence>
<comment type="caution">
    <text evidence="2">The sequence shown here is derived from an EMBL/GenBank/DDBJ whole genome shotgun (WGS) entry which is preliminary data.</text>
</comment>
<evidence type="ECO:0000256" key="1">
    <source>
        <dbReference type="SAM" id="Phobius"/>
    </source>
</evidence>
<accession>A0A218YW75</accession>
<keyword evidence="1" id="KW-0812">Transmembrane</keyword>
<keyword evidence="1" id="KW-1133">Transmembrane helix</keyword>
<gene>
    <name evidence="2" type="ORF">B2J93_2378</name>
</gene>
<name>A0A218YW75_9HELO</name>
<protein>
    <submittedName>
        <fullName evidence="2">Uncharacterized protein</fullName>
    </submittedName>
</protein>
<feature type="transmembrane region" description="Helical" evidence="1">
    <location>
        <begin position="6"/>
        <end position="27"/>
    </location>
</feature>
<reference evidence="2 3" key="1">
    <citation type="submission" date="2017-04" db="EMBL/GenBank/DDBJ databases">
        <title>Draft genome sequence of Marssonina coronaria NL1: causal agent of apple blotch.</title>
        <authorList>
            <person name="Cheng Q."/>
        </authorList>
    </citation>
    <scope>NUCLEOTIDE SEQUENCE [LARGE SCALE GENOMIC DNA]</scope>
    <source>
        <strain evidence="2 3">NL1</strain>
    </source>
</reference>
<keyword evidence="1" id="KW-0472">Membrane</keyword>
<evidence type="ECO:0000313" key="3">
    <source>
        <dbReference type="Proteomes" id="UP000242519"/>
    </source>
</evidence>
<keyword evidence="3" id="KW-1185">Reference proteome</keyword>